<dbReference type="EMBL" id="JAUCBP010000002">
    <property type="protein sequence ID" value="MDM7859395.1"/>
    <property type="molecule type" value="Genomic_DNA"/>
</dbReference>
<dbReference type="EC" id="3.5.3.8" evidence="5 6"/>
<dbReference type="CDD" id="cd09988">
    <property type="entry name" value="Formimidoylglutamase"/>
    <property type="match status" value="1"/>
</dbReference>
<feature type="binding site" evidence="5">
    <location>
        <position position="233"/>
    </location>
    <ligand>
        <name>Mn(2+)</name>
        <dbReference type="ChEBI" id="CHEBI:29035"/>
        <label>1</label>
    </ligand>
</feature>
<dbReference type="PIRSF" id="PIRSF036979">
    <property type="entry name" value="Arginase"/>
    <property type="match status" value="1"/>
</dbReference>
<feature type="binding site" evidence="5">
    <location>
        <position position="146"/>
    </location>
    <ligand>
        <name>Mn(2+)</name>
        <dbReference type="ChEBI" id="CHEBI:29035"/>
        <label>2</label>
    </ligand>
</feature>
<evidence type="ECO:0000256" key="6">
    <source>
        <dbReference type="NCBIfam" id="TIGR01227"/>
    </source>
</evidence>
<comment type="function">
    <text evidence="5">Catalyzes the conversion of N-formimidoyl-L-glutamate to L-glutamate and formamide.</text>
</comment>
<keyword evidence="2 5" id="KW-0378">Hydrolase</keyword>
<feature type="binding site" evidence="5">
    <location>
        <position position="235"/>
    </location>
    <ligand>
        <name>Mn(2+)</name>
        <dbReference type="ChEBI" id="CHEBI:29035"/>
        <label>2</label>
    </ligand>
</feature>
<dbReference type="PROSITE" id="PS51409">
    <property type="entry name" value="ARGINASE_2"/>
    <property type="match status" value="1"/>
</dbReference>
<dbReference type="PANTHER" id="PTHR11358">
    <property type="entry name" value="ARGINASE/AGMATINASE"/>
    <property type="match status" value="1"/>
</dbReference>
<feature type="binding site" evidence="5">
    <location>
        <position position="119"/>
    </location>
    <ligand>
        <name>Mn(2+)</name>
        <dbReference type="ChEBI" id="CHEBI:29035"/>
        <label>1</label>
    </ligand>
</feature>
<evidence type="ECO:0000256" key="2">
    <source>
        <dbReference type="ARBA" id="ARBA00022801"/>
    </source>
</evidence>
<keyword evidence="3 5" id="KW-0369">Histidine metabolism</keyword>
<feature type="binding site" evidence="5">
    <location>
        <position position="148"/>
    </location>
    <ligand>
        <name>Mn(2+)</name>
        <dbReference type="ChEBI" id="CHEBI:29035"/>
        <label>1</label>
    </ligand>
</feature>
<evidence type="ECO:0000256" key="4">
    <source>
        <dbReference type="ARBA" id="ARBA00023211"/>
    </source>
</evidence>
<feature type="binding site" evidence="5">
    <location>
        <position position="233"/>
    </location>
    <ligand>
        <name>Mn(2+)</name>
        <dbReference type="ChEBI" id="CHEBI:29035"/>
        <label>2</label>
    </ligand>
</feature>
<feature type="binding site" evidence="5">
    <location>
        <position position="144"/>
    </location>
    <ligand>
        <name>Mn(2+)</name>
        <dbReference type="ChEBI" id="CHEBI:29035"/>
        <label>1</label>
    </ligand>
</feature>
<evidence type="ECO:0000256" key="1">
    <source>
        <dbReference type="ARBA" id="ARBA00022723"/>
    </source>
</evidence>
<comment type="similarity">
    <text evidence="5 7">Belongs to the arginase family.</text>
</comment>
<organism evidence="8 9">
    <name type="scientific">Alteromonas arenosi</name>
    <dbReference type="NCBI Taxonomy" id="3055817"/>
    <lineage>
        <taxon>Bacteria</taxon>
        <taxon>Pseudomonadati</taxon>
        <taxon>Pseudomonadota</taxon>
        <taxon>Gammaproteobacteria</taxon>
        <taxon>Alteromonadales</taxon>
        <taxon>Alteromonadaceae</taxon>
        <taxon>Alteromonas/Salinimonas group</taxon>
        <taxon>Alteromonas</taxon>
    </lineage>
</organism>
<dbReference type="SUPFAM" id="SSF52768">
    <property type="entry name" value="Arginase/deacetylase"/>
    <property type="match status" value="1"/>
</dbReference>
<evidence type="ECO:0000313" key="9">
    <source>
        <dbReference type="Proteomes" id="UP001234343"/>
    </source>
</evidence>
<comment type="catalytic activity">
    <reaction evidence="5">
        <text>N-formimidoyl-L-glutamate + H2O = formamide + L-glutamate</text>
        <dbReference type="Rhea" id="RHEA:22492"/>
        <dbReference type="ChEBI" id="CHEBI:15377"/>
        <dbReference type="ChEBI" id="CHEBI:16397"/>
        <dbReference type="ChEBI" id="CHEBI:29985"/>
        <dbReference type="ChEBI" id="CHEBI:58928"/>
        <dbReference type="EC" id="3.5.3.8"/>
    </reaction>
</comment>
<evidence type="ECO:0000313" key="8">
    <source>
        <dbReference type="EMBL" id="MDM7859395.1"/>
    </source>
</evidence>
<dbReference type="Gene3D" id="3.40.800.10">
    <property type="entry name" value="Ureohydrolase domain"/>
    <property type="match status" value="1"/>
</dbReference>
<comment type="caution">
    <text evidence="8">The sequence shown here is derived from an EMBL/GenBank/DDBJ whole genome shotgun (WGS) entry which is preliminary data.</text>
</comment>
<dbReference type="NCBIfam" id="TIGR01227">
    <property type="entry name" value="hutG"/>
    <property type="match status" value="1"/>
</dbReference>
<gene>
    <name evidence="5 8" type="primary">hutG</name>
    <name evidence="8" type="ORF">QTP81_02090</name>
</gene>
<proteinExistence type="inferred from homology"/>
<dbReference type="Proteomes" id="UP001234343">
    <property type="component" value="Unassembled WGS sequence"/>
</dbReference>
<comment type="cofactor">
    <cofactor evidence="5">
        <name>Mn(2+)</name>
        <dbReference type="ChEBI" id="CHEBI:29035"/>
    </cofactor>
    <text evidence="5">Binds 2 manganese ions per subunit.</text>
</comment>
<dbReference type="GO" id="GO:0050415">
    <property type="term" value="F:formimidoylglutamase activity"/>
    <property type="evidence" value="ECO:0007669"/>
    <property type="project" value="UniProtKB-EC"/>
</dbReference>
<keyword evidence="9" id="KW-1185">Reference proteome</keyword>
<evidence type="ECO:0000256" key="7">
    <source>
        <dbReference type="PROSITE-ProRule" id="PRU00742"/>
    </source>
</evidence>
<evidence type="ECO:0000256" key="3">
    <source>
        <dbReference type="ARBA" id="ARBA00022808"/>
    </source>
</evidence>
<protein>
    <recommendedName>
        <fullName evidence="5 6">Formimidoylglutamase</fullName>
        <ecNumber evidence="5 6">3.5.3.8</ecNumber>
    </recommendedName>
    <alternativeName>
        <fullName evidence="5">Formiminoglutamase</fullName>
    </alternativeName>
    <alternativeName>
        <fullName evidence="5">Formiminoglutamate hydrolase</fullName>
    </alternativeName>
</protein>
<dbReference type="InterPro" id="IPR006035">
    <property type="entry name" value="Ureohydrolase"/>
</dbReference>
<evidence type="ECO:0000256" key="5">
    <source>
        <dbReference type="HAMAP-Rule" id="MF_00737"/>
    </source>
</evidence>
<feature type="binding site" evidence="5">
    <location>
        <position position="144"/>
    </location>
    <ligand>
        <name>Mn(2+)</name>
        <dbReference type="ChEBI" id="CHEBI:29035"/>
        <label>2</label>
    </ligand>
</feature>
<keyword evidence="1 5" id="KW-0479">Metal-binding</keyword>
<dbReference type="Pfam" id="PF00491">
    <property type="entry name" value="Arginase"/>
    <property type="match status" value="1"/>
</dbReference>
<comment type="pathway">
    <text evidence="5">Amino-acid degradation; L-histidine degradation into L-glutamate; L-glutamate from N-formimidoyl-L-glutamate (hydrolase route): step 1/1.</text>
</comment>
<accession>A0ABT7ST94</accession>
<name>A0ABT7ST94_9ALTE</name>
<keyword evidence="4 5" id="KW-0464">Manganese</keyword>
<dbReference type="PANTHER" id="PTHR11358:SF35">
    <property type="entry name" value="FORMIMIDOYLGLUTAMASE"/>
    <property type="match status" value="1"/>
</dbReference>
<reference evidence="8 9" key="1">
    <citation type="submission" date="2023-06" db="EMBL/GenBank/DDBJ databases">
        <title>Alteromonas sp. ASW11-36 isolated from intertidal sand.</title>
        <authorList>
            <person name="Li Y."/>
        </authorList>
    </citation>
    <scope>NUCLEOTIDE SEQUENCE [LARGE SCALE GENOMIC DNA]</scope>
    <source>
        <strain evidence="8 9">ASW11-36</strain>
    </source>
</reference>
<dbReference type="InterPro" id="IPR023696">
    <property type="entry name" value="Ureohydrolase_dom_sf"/>
</dbReference>
<dbReference type="HAMAP" id="MF_00737">
    <property type="entry name" value="Formimidoylglutam"/>
    <property type="match status" value="1"/>
</dbReference>
<dbReference type="RefSeq" id="WP_289363411.1">
    <property type="nucleotide sequence ID" value="NZ_JAUCBP010000002.1"/>
</dbReference>
<dbReference type="InterPro" id="IPR005923">
    <property type="entry name" value="HutG"/>
</dbReference>
<sequence>MSYQNDFLWQGRVDAEDGPNGKRWHQVINASKEYCDAALLGFACDIGVANNKGRIGAAAGPDTIRQALTNMAWHHRAHIKDAGTVVADYDLVAAQQAFAERVSKHLSCNEFVIGIGGGHEIGWASYLGVHQARPDKRIGIINIDAHFDLRQPSPNTSSGTPFWQVAQHCQQQNQGFHYACLGIAPTANTVALYNRAAELDVVHVRDLDCNMTNVVPRLTDFLAQIDVLYLTICLDAFPASMAPGVSAPSVIGVELKFVLQLLVWLAKQQHYFGYDWAIADIAEMNPTYDIDNRTAKLAARLIDEIMTAKFNHF</sequence>